<evidence type="ECO:0000313" key="2">
    <source>
        <dbReference type="Proteomes" id="UP001595766"/>
    </source>
</evidence>
<accession>A0ABV8ELZ2</accession>
<keyword evidence="2" id="KW-1185">Reference proteome</keyword>
<gene>
    <name evidence="1" type="ORF">ACFOUP_13060</name>
</gene>
<dbReference type="PROSITE" id="PS51257">
    <property type="entry name" value="PROKAR_LIPOPROTEIN"/>
    <property type="match status" value="1"/>
</dbReference>
<protein>
    <submittedName>
        <fullName evidence="1">6-bladed beta-propeller</fullName>
    </submittedName>
</protein>
<name>A0ABV8ELZ2_9BACT</name>
<comment type="caution">
    <text evidence="1">The sequence shown here is derived from an EMBL/GenBank/DDBJ whole genome shotgun (WGS) entry which is preliminary data.</text>
</comment>
<proteinExistence type="predicted"/>
<sequence length="371" mass="43690">MKIKHCIITLFNLLVFFSCTNKKYIETDSIIVHFKQKVDTLNISSLFSEMKTIPLSNEITIGEIERLIIDNNNNLYILDSHLSGTISKYSLNGDLISYINIENDARFDLNGITDMYFDSPHLKLNVLGQRIIKLDTNLNVIDRINLPYKSNSHLKLNDNYIMFNNFLEDKVQYDYYVFNQNNSKISNKFLEFSNEYPFHYKANAVFQYNNNYYHFSKAFNDTIYRIDEQLRLNPYITVDFSNHKLPKNSLNKINNALEMYQFLKQTDFSTLMGEIHFVKDDLLISTAHSEGKTQNILINVSSREAKIFSHFKDDLISEANFYNILYSDERYLVFTLSAELLYDQLVDTDNKFLKDFKLTPNQNPYLFLIKK</sequence>
<organism evidence="1 2">
    <name type="scientific">Belliella kenyensis</name>
    <dbReference type="NCBI Taxonomy" id="1472724"/>
    <lineage>
        <taxon>Bacteria</taxon>
        <taxon>Pseudomonadati</taxon>
        <taxon>Bacteroidota</taxon>
        <taxon>Cytophagia</taxon>
        <taxon>Cytophagales</taxon>
        <taxon>Cyclobacteriaceae</taxon>
        <taxon>Belliella</taxon>
    </lineage>
</organism>
<dbReference type="Proteomes" id="UP001595766">
    <property type="component" value="Unassembled WGS sequence"/>
</dbReference>
<dbReference type="EMBL" id="JBHSAV010000055">
    <property type="protein sequence ID" value="MFC3977309.1"/>
    <property type="molecule type" value="Genomic_DNA"/>
</dbReference>
<dbReference type="RefSeq" id="WP_241297588.1">
    <property type="nucleotide sequence ID" value="NZ_JAKZGR010000025.1"/>
</dbReference>
<evidence type="ECO:0000313" key="1">
    <source>
        <dbReference type="EMBL" id="MFC3977309.1"/>
    </source>
</evidence>
<reference evidence="2" key="1">
    <citation type="journal article" date="2019" name="Int. J. Syst. Evol. Microbiol.">
        <title>The Global Catalogue of Microorganisms (GCM) 10K type strain sequencing project: providing services to taxonomists for standard genome sequencing and annotation.</title>
        <authorList>
            <consortium name="The Broad Institute Genomics Platform"/>
            <consortium name="The Broad Institute Genome Sequencing Center for Infectious Disease"/>
            <person name="Wu L."/>
            <person name="Ma J."/>
        </authorList>
    </citation>
    <scope>NUCLEOTIDE SEQUENCE [LARGE SCALE GENOMIC DNA]</scope>
    <source>
        <strain evidence="2">CECT 8551</strain>
    </source>
</reference>